<dbReference type="AlphaFoldDB" id="A0A9P4K8D1"/>
<comment type="caution">
    <text evidence="2">The sequence shown here is derived from an EMBL/GenBank/DDBJ whole genome shotgun (WGS) entry which is preliminary data.</text>
</comment>
<dbReference type="Proteomes" id="UP000800093">
    <property type="component" value="Unassembled WGS sequence"/>
</dbReference>
<name>A0A9P4K8D1_9PLEO</name>
<sequence>MRTPLKCLTEITATLKAIGLKVYDASAAATNRERDFGLWLEAAHRKENGVPYGRNDHDKLTGRYDVLAGIPATYFASNLIKAYPDTKIILVSGLEAGITKCPLSLRVLSRFDPKYLGKIATFMDAGFSVTPSPKRPVSSTKLVAAPEVVAQAQLVFRQVRTDVATVLPILIIAICAGLGTYLSAILLALPPEEAIFLGLYACFTFMDFVSWSKDHTLKNVAIISAEKSEPKLVLRVSAPPKAVQNAPAVVQESPAPIKNPLSHIQPKKDPWANFQEEIFKDDFRTFVAHEVKAMENKNNKVQFHEKNSQDYGD</sequence>
<accession>A0A9P4K8D1</accession>
<dbReference type="EMBL" id="ML986634">
    <property type="protein sequence ID" value="KAF2262923.1"/>
    <property type="molecule type" value="Genomic_DNA"/>
</dbReference>
<evidence type="ECO:0000313" key="3">
    <source>
        <dbReference type="Proteomes" id="UP000800093"/>
    </source>
</evidence>
<dbReference type="Gene3D" id="3.40.50.300">
    <property type="entry name" value="P-loop containing nucleotide triphosphate hydrolases"/>
    <property type="match status" value="1"/>
</dbReference>
<dbReference type="InterPro" id="IPR040632">
    <property type="entry name" value="Sulfotransfer_4"/>
</dbReference>
<protein>
    <submittedName>
        <fullName evidence="2">Uncharacterized protein</fullName>
    </submittedName>
</protein>
<keyword evidence="1" id="KW-0472">Membrane</keyword>
<dbReference type="InterPro" id="IPR027417">
    <property type="entry name" value="P-loop_NTPase"/>
</dbReference>
<feature type="transmembrane region" description="Helical" evidence="1">
    <location>
        <begin position="166"/>
        <end position="188"/>
    </location>
</feature>
<feature type="transmembrane region" description="Helical" evidence="1">
    <location>
        <begin position="194"/>
        <end position="211"/>
    </location>
</feature>
<keyword evidence="1" id="KW-0812">Transmembrane</keyword>
<evidence type="ECO:0000313" key="2">
    <source>
        <dbReference type="EMBL" id="KAF2262923.1"/>
    </source>
</evidence>
<evidence type="ECO:0000256" key="1">
    <source>
        <dbReference type="SAM" id="Phobius"/>
    </source>
</evidence>
<gene>
    <name evidence="2" type="ORF">CC78DRAFT_605189</name>
</gene>
<organism evidence="2 3">
    <name type="scientific">Lojkania enalia</name>
    <dbReference type="NCBI Taxonomy" id="147567"/>
    <lineage>
        <taxon>Eukaryota</taxon>
        <taxon>Fungi</taxon>
        <taxon>Dikarya</taxon>
        <taxon>Ascomycota</taxon>
        <taxon>Pezizomycotina</taxon>
        <taxon>Dothideomycetes</taxon>
        <taxon>Pleosporomycetidae</taxon>
        <taxon>Pleosporales</taxon>
        <taxon>Pleosporales incertae sedis</taxon>
        <taxon>Lojkania</taxon>
    </lineage>
</organism>
<proteinExistence type="predicted"/>
<reference evidence="3" key="1">
    <citation type="journal article" date="2020" name="Stud. Mycol.">
        <title>101 Dothideomycetes genomes: A test case for predicting lifestyles and emergence of pathogens.</title>
        <authorList>
            <person name="Haridas S."/>
            <person name="Albert R."/>
            <person name="Binder M."/>
            <person name="Bloem J."/>
            <person name="LaButti K."/>
            <person name="Salamov A."/>
            <person name="Andreopoulos B."/>
            <person name="Baker S."/>
            <person name="Barry K."/>
            <person name="Bills G."/>
            <person name="Bluhm B."/>
            <person name="Cannon C."/>
            <person name="Castanera R."/>
            <person name="Culley D."/>
            <person name="Daum C."/>
            <person name="Ezra D."/>
            <person name="Gonzalez J."/>
            <person name="Henrissat B."/>
            <person name="Kuo A."/>
            <person name="Liang C."/>
            <person name="Lipzen A."/>
            <person name="Lutzoni F."/>
            <person name="Magnuson J."/>
            <person name="Mondo S."/>
            <person name="Nolan M."/>
            <person name="Ohm R."/>
            <person name="Pangilinan J."/>
            <person name="Park H.-J."/>
            <person name="Ramirez L."/>
            <person name="Alfaro M."/>
            <person name="Sun H."/>
            <person name="Tritt A."/>
            <person name="Yoshinaga Y."/>
            <person name="Zwiers L.-H."/>
            <person name="Turgeon B."/>
            <person name="Goodwin S."/>
            <person name="Spatafora J."/>
            <person name="Crous P."/>
            <person name="Grigoriev I."/>
        </authorList>
    </citation>
    <scope>NUCLEOTIDE SEQUENCE [LARGE SCALE GENOMIC DNA]</scope>
    <source>
        <strain evidence="3">CBS 304.66</strain>
    </source>
</reference>
<dbReference type="OrthoDB" id="408152at2759"/>
<dbReference type="Pfam" id="PF17784">
    <property type="entry name" value="Sulfotransfer_4"/>
    <property type="match status" value="1"/>
</dbReference>
<keyword evidence="3" id="KW-1185">Reference proteome</keyword>
<keyword evidence="1" id="KW-1133">Transmembrane helix</keyword>